<reference evidence="5" key="1">
    <citation type="journal article" date="2017" name="bioRxiv">
        <title>Conservation of a gene cluster reveals novel cercosporin biosynthetic mechanisms and extends production to the genus Colletotrichum.</title>
        <authorList>
            <person name="de Jonge R."/>
            <person name="Ebert M.K."/>
            <person name="Huitt-Roehl C.R."/>
            <person name="Pal P."/>
            <person name="Suttle J.C."/>
            <person name="Spanner R.E."/>
            <person name="Neubauer J.D."/>
            <person name="Jurick W.M.II."/>
            <person name="Stott K.A."/>
            <person name="Secor G.A."/>
            <person name="Thomma B.P.H.J."/>
            <person name="Van de Peer Y."/>
            <person name="Townsend C.A."/>
            <person name="Bolton M.D."/>
        </authorList>
    </citation>
    <scope>NUCLEOTIDE SEQUENCE [LARGE SCALE GENOMIC DNA]</scope>
    <source>
        <strain evidence="5">CBS538.71</strain>
    </source>
</reference>
<dbReference type="PANTHER" id="PTHR34997">
    <property type="entry name" value="AM15"/>
    <property type="match status" value="1"/>
</dbReference>
<dbReference type="Proteomes" id="UP000237631">
    <property type="component" value="Unassembled WGS sequence"/>
</dbReference>
<sequence length="231" mass="25284">MRTNLELPLQYTPAAAQEYLDTGLRCGMELPSIEVPAAYALNATAKVPLADNKLKTPLSCDRPYMVGSGDTCRSIAESQQVSTFGLIQAKNLDSSCAPLPPVGGKLCLPKKCRICVVQKGDNCFDIVTKNGVKASLSLKAWNPVINKKCNNFADLVGTAICVSEPGLPLPSFEDARTKQKSVRPDMNAPMGTRERRLAMELFAKDFRERILREDQEVARAREQNKAPDVAE</sequence>
<keyword evidence="2" id="KW-0843">Virulence</keyword>
<dbReference type="PROSITE" id="PS51782">
    <property type="entry name" value="LYSM"/>
    <property type="match status" value="2"/>
</dbReference>
<organism evidence="4 5">
    <name type="scientific">Cercospora berteroae</name>
    <dbReference type="NCBI Taxonomy" id="357750"/>
    <lineage>
        <taxon>Eukaryota</taxon>
        <taxon>Fungi</taxon>
        <taxon>Dikarya</taxon>
        <taxon>Ascomycota</taxon>
        <taxon>Pezizomycotina</taxon>
        <taxon>Dothideomycetes</taxon>
        <taxon>Dothideomycetidae</taxon>
        <taxon>Mycosphaerellales</taxon>
        <taxon>Mycosphaerellaceae</taxon>
        <taxon>Cercospora</taxon>
    </lineage>
</organism>
<dbReference type="InterPro" id="IPR018392">
    <property type="entry name" value="LysM"/>
</dbReference>
<accession>A0A2S6C0P8</accession>
<dbReference type="EMBL" id="PNEN01001505">
    <property type="protein sequence ID" value="PPJ53276.1"/>
    <property type="molecule type" value="Genomic_DNA"/>
</dbReference>
<evidence type="ECO:0000256" key="2">
    <source>
        <dbReference type="ARBA" id="ARBA00023026"/>
    </source>
</evidence>
<dbReference type="InterPro" id="IPR036779">
    <property type="entry name" value="LysM_dom_sf"/>
</dbReference>
<comment type="caution">
    <text evidence="4">The sequence shown here is derived from an EMBL/GenBank/DDBJ whole genome shotgun (WGS) entry which is preliminary data.</text>
</comment>
<evidence type="ECO:0000256" key="1">
    <source>
        <dbReference type="ARBA" id="ARBA00022669"/>
    </source>
</evidence>
<dbReference type="Gene3D" id="3.10.350.10">
    <property type="entry name" value="LysM domain"/>
    <property type="match status" value="2"/>
</dbReference>
<keyword evidence="1" id="KW-0147">Chitin-binding</keyword>
<dbReference type="OrthoDB" id="5985073at2759"/>
<name>A0A2S6C0P8_9PEZI</name>
<gene>
    <name evidence="4" type="ORF">CBER1_11912</name>
</gene>
<dbReference type="STRING" id="357750.A0A2S6C0P8"/>
<proteinExistence type="predicted"/>
<feature type="domain" description="LysM" evidence="3">
    <location>
        <begin position="113"/>
        <end position="162"/>
    </location>
</feature>
<protein>
    <recommendedName>
        <fullName evidence="3">LysM domain-containing protein</fullName>
    </recommendedName>
</protein>
<dbReference type="CDD" id="cd00118">
    <property type="entry name" value="LysM"/>
    <property type="match status" value="1"/>
</dbReference>
<evidence type="ECO:0000313" key="5">
    <source>
        <dbReference type="Proteomes" id="UP000237631"/>
    </source>
</evidence>
<dbReference type="GO" id="GO:0008061">
    <property type="term" value="F:chitin binding"/>
    <property type="evidence" value="ECO:0007669"/>
    <property type="project" value="UniProtKB-KW"/>
</dbReference>
<evidence type="ECO:0000313" key="4">
    <source>
        <dbReference type="EMBL" id="PPJ53276.1"/>
    </source>
</evidence>
<dbReference type="Pfam" id="PF01476">
    <property type="entry name" value="LysM"/>
    <property type="match status" value="1"/>
</dbReference>
<dbReference type="AlphaFoldDB" id="A0A2S6C0P8"/>
<dbReference type="InterPro" id="IPR052210">
    <property type="entry name" value="LysM1-like"/>
</dbReference>
<keyword evidence="5" id="KW-1185">Reference proteome</keyword>
<dbReference type="PANTHER" id="PTHR34997:SF1">
    <property type="entry name" value="PEPTIDOGLYCAN-BINDING LYSIN DOMAIN"/>
    <property type="match status" value="1"/>
</dbReference>
<dbReference type="SMART" id="SM00257">
    <property type="entry name" value="LysM"/>
    <property type="match status" value="2"/>
</dbReference>
<evidence type="ECO:0000259" key="3">
    <source>
        <dbReference type="PROSITE" id="PS51782"/>
    </source>
</evidence>
<feature type="domain" description="LysM" evidence="3">
    <location>
        <begin position="62"/>
        <end position="108"/>
    </location>
</feature>